<feature type="signal peptide" evidence="1">
    <location>
        <begin position="1"/>
        <end position="17"/>
    </location>
</feature>
<accession>A0A0A8Z9N3</accession>
<evidence type="ECO:0000313" key="2">
    <source>
        <dbReference type="EMBL" id="JAD34408.1"/>
    </source>
</evidence>
<protein>
    <submittedName>
        <fullName evidence="2">Uncharacterized protein</fullName>
    </submittedName>
</protein>
<sequence length="37" mass="4449">MLLWTLAFLGYFDLLWQNLEKKKNAKSVHGKQREVSR</sequence>
<dbReference type="AlphaFoldDB" id="A0A0A8Z9N3"/>
<keyword evidence="1" id="KW-0732">Signal</keyword>
<reference evidence="2" key="1">
    <citation type="submission" date="2014-09" db="EMBL/GenBank/DDBJ databases">
        <authorList>
            <person name="Magalhaes I.L.F."/>
            <person name="Oliveira U."/>
            <person name="Santos F.R."/>
            <person name="Vidigal T.H.D.A."/>
            <person name="Brescovit A.D."/>
            <person name="Santos A.J."/>
        </authorList>
    </citation>
    <scope>NUCLEOTIDE SEQUENCE</scope>
    <source>
        <tissue evidence="2">Shoot tissue taken approximately 20 cm above the soil surface</tissue>
    </source>
</reference>
<reference evidence="2" key="2">
    <citation type="journal article" date="2015" name="Data Brief">
        <title>Shoot transcriptome of the giant reed, Arundo donax.</title>
        <authorList>
            <person name="Barrero R.A."/>
            <person name="Guerrero F.D."/>
            <person name="Moolhuijzen P."/>
            <person name="Goolsby J.A."/>
            <person name="Tidwell J."/>
            <person name="Bellgard S.E."/>
            <person name="Bellgard M.I."/>
        </authorList>
    </citation>
    <scope>NUCLEOTIDE SEQUENCE</scope>
    <source>
        <tissue evidence="2">Shoot tissue taken approximately 20 cm above the soil surface</tissue>
    </source>
</reference>
<feature type="chain" id="PRO_5002062111" evidence="1">
    <location>
        <begin position="18"/>
        <end position="37"/>
    </location>
</feature>
<dbReference type="EMBL" id="GBRH01263487">
    <property type="protein sequence ID" value="JAD34408.1"/>
    <property type="molecule type" value="Transcribed_RNA"/>
</dbReference>
<proteinExistence type="predicted"/>
<organism evidence="2">
    <name type="scientific">Arundo donax</name>
    <name type="common">Giant reed</name>
    <name type="synonym">Donax arundinaceus</name>
    <dbReference type="NCBI Taxonomy" id="35708"/>
    <lineage>
        <taxon>Eukaryota</taxon>
        <taxon>Viridiplantae</taxon>
        <taxon>Streptophyta</taxon>
        <taxon>Embryophyta</taxon>
        <taxon>Tracheophyta</taxon>
        <taxon>Spermatophyta</taxon>
        <taxon>Magnoliopsida</taxon>
        <taxon>Liliopsida</taxon>
        <taxon>Poales</taxon>
        <taxon>Poaceae</taxon>
        <taxon>PACMAD clade</taxon>
        <taxon>Arundinoideae</taxon>
        <taxon>Arundineae</taxon>
        <taxon>Arundo</taxon>
    </lineage>
</organism>
<evidence type="ECO:0000256" key="1">
    <source>
        <dbReference type="SAM" id="SignalP"/>
    </source>
</evidence>
<name>A0A0A8Z9N3_ARUDO</name>